<dbReference type="RefSeq" id="WP_271999598.1">
    <property type="nucleotide sequence ID" value="NZ_JAQNDN010000010.1"/>
</dbReference>
<dbReference type="SMART" id="SM00831">
    <property type="entry name" value="Cation_ATPase_N"/>
    <property type="match status" value="1"/>
</dbReference>
<dbReference type="InterPro" id="IPR023298">
    <property type="entry name" value="ATPase_P-typ_TM_dom_sf"/>
</dbReference>
<dbReference type="Proteomes" id="UP001217838">
    <property type="component" value="Unassembled WGS sequence"/>
</dbReference>
<dbReference type="InterPro" id="IPR044492">
    <property type="entry name" value="P_typ_ATPase_HD_dom"/>
</dbReference>
<dbReference type="InterPro" id="IPR008250">
    <property type="entry name" value="ATPase_P-typ_transduc_dom_A_sf"/>
</dbReference>
<evidence type="ECO:0000256" key="3">
    <source>
        <dbReference type="ARBA" id="ARBA00022692"/>
    </source>
</evidence>
<comment type="caution">
    <text evidence="11">The sequence shown here is derived from an EMBL/GenBank/DDBJ whole genome shotgun (WGS) entry which is preliminary data.</text>
</comment>
<feature type="transmembrane region" description="Helical" evidence="9">
    <location>
        <begin position="775"/>
        <end position="795"/>
    </location>
</feature>
<dbReference type="InterPro" id="IPR050510">
    <property type="entry name" value="Cation_transp_ATPase_P-type"/>
</dbReference>
<dbReference type="InterPro" id="IPR023214">
    <property type="entry name" value="HAD_sf"/>
</dbReference>
<dbReference type="PRINTS" id="PR00120">
    <property type="entry name" value="HATPASE"/>
</dbReference>
<name>A0ABT5B6Q7_9BACT</name>
<dbReference type="SFLD" id="SFLDS00003">
    <property type="entry name" value="Haloacid_Dehalogenase"/>
    <property type="match status" value="1"/>
</dbReference>
<evidence type="ECO:0000256" key="8">
    <source>
        <dbReference type="ARBA" id="ARBA00023136"/>
    </source>
</evidence>
<evidence type="ECO:0000256" key="6">
    <source>
        <dbReference type="ARBA" id="ARBA00022967"/>
    </source>
</evidence>
<proteinExistence type="inferred from homology"/>
<dbReference type="SUPFAM" id="SSF81653">
    <property type="entry name" value="Calcium ATPase, transduction domain A"/>
    <property type="match status" value="1"/>
</dbReference>
<keyword evidence="8 9" id="KW-0472">Membrane</keyword>
<keyword evidence="12" id="KW-1185">Reference proteome</keyword>
<feature type="transmembrane region" description="Helical" evidence="9">
    <location>
        <begin position="256"/>
        <end position="277"/>
    </location>
</feature>
<dbReference type="Pfam" id="PF00122">
    <property type="entry name" value="E1-E2_ATPase"/>
    <property type="match status" value="1"/>
</dbReference>
<dbReference type="SUPFAM" id="SSF56784">
    <property type="entry name" value="HAD-like"/>
    <property type="match status" value="1"/>
</dbReference>
<dbReference type="Gene3D" id="3.40.1110.10">
    <property type="entry name" value="Calcium-transporting ATPase, cytoplasmic domain N"/>
    <property type="match status" value="2"/>
</dbReference>
<dbReference type="EMBL" id="JAQNDN010000010">
    <property type="protein sequence ID" value="MDC0669796.1"/>
    <property type="molecule type" value="Genomic_DNA"/>
</dbReference>
<evidence type="ECO:0000256" key="1">
    <source>
        <dbReference type="ARBA" id="ARBA00004141"/>
    </source>
</evidence>
<reference evidence="11 12" key="1">
    <citation type="submission" date="2022-11" db="EMBL/GenBank/DDBJ databases">
        <title>Minimal conservation of predation-associated metabolite biosynthetic gene clusters underscores biosynthetic potential of Myxococcota including descriptions for ten novel species: Archangium lansinium sp. nov., Myxococcus landrumus sp. nov., Nannocystis bai.</title>
        <authorList>
            <person name="Ahearne A."/>
            <person name="Stevens C."/>
            <person name="Dowd S."/>
        </authorList>
    </citation>
    <scope>NUCLEOTIDE SEQUENCE [LARGE SCALE GENOMIC DNA]</scope>
    <source>
        <strain evidence="11 12">NCELM</strain>
    </source>
</reference>
<keyword evidence="4" id="KW-0547">Nucleotide-binding</keyword>
<dbReference type="SFLD" id="SFLDF00027">
    <property type="entry name" value="p-type_atpase"/>
    <property type="match status" value="1"/>
</dbReference>
<feature type="transmembrane region" description="Helical" evidence="9">
    <location>
        <begin position="734"/>
        <end position="755"/>
    </location>
</feature>
<evidence type="ECO:0000256" key="7">
    <source>
        <dbReference type="ARBA" id="ARBA00022989"/>
    </source>
</evidence>
<dbReference type="Pfam" id="PF00689">
    <property type="entry name" value="Cation_ATPase_C"/>
    <property type="match status" value="1"/>
</dbReference>
<dbReference type="PRINTS" id="PR00119">
    <property type="entry name" value="CATATPASE"/>
</dbReference>
<evidence type="ECO:0000256" key="5">
    <source>
        <dbReference type="ARBA" id="ARBA00022840"/>
    </source>
</evidence>
<dbReference type="Gene3D" id="2.70.150.10">
    <property type="entry name" value="Calcium-transporting ATPase, cytoplasmic transduction domain A"/>
    <property type="match status" value="1"/>
</dbReference>
<keyword evidence="6" id="KW-1278">Translocase</keyword>
<sequence>MTPADKSSRGGLTEAEAARRLAAEGPNSLARDRQRGLLVLLGEVLREPMFLLLLACGAIYFVIGDLREAITLLACVVLVLAISVIQAHRTERAVAALRDMTSPRALVVRGGVARRIAGAEVVRGDVVLLHEGDRVPADGVLREAEAVAVDESLLTGESVPVDKHTAGDEADARVFSGSLVVKGHGVAEVTATGARSEIGKIGASLAELEAAPSRVQGEIRRLVRIFGGLGVACCAVVVLVAGLIRGGWLQGMLSGITLAMSLVPEEFPLVLTVFLALGSWRMSRRNVLVRRIPALENLGAATTLCVDKTGTLTENRMTLVELRTDAARWRADAGEALAESVELLVEDAALASERDAVEPMDAACRRFVGEHLPACAERHERWQLLREYPLSPEFLVFAQAWRTDAESSVAAAKGAPEAVAALCRLDEAALAGIRTALEEMTASGQRVLGVARAEFAGEPRERTSDYEFRWVGLLGLHDPPRAEVPAVLAECRGAGLRVVMITGDAPGTARAIAAQVGLSAEGLVSGSELEELTDEQLTARLRGVEVCARVLPAQKLRIVRALQASGEVVAMTGDGVNDAPALKAAQIGVAMGGRGTDVAREAAAIVLTRDDFTDLVASVAEGRRIFDNLQKALGFIVAVHVPIAGIALVPMFFGMPMLFHPIHVVFLELVIDPACSVAFEAEPAEPDIMRRPPRPPAAALLDRRTILMCLAQGAIVLVVCLGGLWVYHFHLGRSLGAAQAVMFVTLVLGNLGLILVHRSTTMPLLRSLRTPNPALWGVVLGTMVLLLAIVGVPVLRRMFHFEAVSAVDLAQWAILGPLGVMGFHALKQRLSRAS</sequence>
<feature type="domain" description="Cation-transporting P-type ATPase N-terminal" evidence="10">
    <location>
        <begin position="2"/>
        <end position="65"/>
    </location>
</feature>
<comment type="similarity">
    <text evidence="2">Belongs to the cation transport ATPase (P-type) (TC 3.A.3) family. Type IIA subfamily.</text>
</comment>
<dbReference type="SFLD" id="SFLDG00002">
    <property type="entry name" value="C1.7:_P-type_atpase_like"/>
    <property type="match status" value="1"/>
</dbReference>
<evidence type="ECO:0000313" key="12">
    <source>
        <dbReference type="Proteomes" id="UP001217838"/>
    </source>
</evidence>
<evidence type="ECO:0000259" key="10">
    <source>
        <dbReference type="SMART" id="SM00831"/>
    </source>
</evidence>
<evidence type="ECO:0000256" key="2">
    <source>
        <dbReference type="ARBA" id="ARBA00005675"/>
    </source>
</evidence>
<accession>A0ABT5B6Q7</accession>
<evidence type="ECO:0000256" key="4">
    <source>
        <dbReference type="ARBA" id="ARBA00022741"/>
    </source>
</evidence>
<feature type="transmembrane region" description="Helical" evidence="9">
    <location>
        <begin position="37"/>
        <end position="63"/>
    </location>
</feature>
<feature type="transmembrane region" description="Helical" evidence="9">
    <location>
        <begin position="632"/>
        <end position="653"/>
    </location>
</feature>
<evidence type="ECO:0000256" key="9">
    <source>
        <dbReference type="SAM" id="Phobius"/>
    </source>
</evidence>
<organism evidence="11 12">
    <name type="scientific">Nannocystis radixulma</name>
    <dbReference type="NCBI Taxonomy" id="2995305"/>
    <lineage>
        <taxon>Bacteria</taxon>
        <taxon>Pseudomonadati</taxon>
        <taxon>Myxococcota</taxon>
        <taxon>Polyangia</taxon>
        <taxon>Nannocystales</taxon>
        <taxon>Nannocystaceae</taxon>
        <taxon>Nannocystis</taxon>
    </lineage>
</organism>
<dbReference type="PROSITE" id="PS00154">
    <property type="entry name" value="ATPASE_E1_E2"/>
    <property type="match status" value="1"/>
</dbReference>
<dbReference type="Gene3D" id="1.20.1110.10">
    <property type="entry name" value="Calcium-transporting ATPase, transmembrane domain"/>
    <property type="match status" value="2"/>
</dbReference>
<feature type="transmembrane region" description="Helical" evidence="9">
    <location>
        <begin position="705"/>
        <end position="727"/>
    </location>
</feature>
<dbReference type="PANTHER" id="PTHR43294">
    <property type="entry name" value="SODIUM/POTASSIUM-TRANSPORTING ATPASE SUBUNIT ALPHA"/>
    <property type="match status" value="1"/>
</dbReference>
<keyword evidence="7 9" id="KW-1133">Transmembrane helix</keyword>
<dbReference type="Pfam" id="PF00702">
    <property type="entry name" value="Hydrolase"/>
    <property type="match status" value="1"/>
</dbReference>
<protein>
    <submittedName>
        <fullName evidence="11">Cation-translocating P-type ATPase</fullName>
    </submittedName>
</protein>
<dbReference type="InterPro" id="IPR036412">
    <property type="entry name" value="HAD-like_sf"/>
</dbReference>
<dbReference type="Pfam" id="PF00690">
    <property type="entry name" value="Cation_ATPase_N"/>
    <property type="match status" value="1"/>
</dbReference>
<dbReference type="InterPro" id="IPR001757">
    <property type="entry name" value="P_typ_ATPase"/>
</dbReference>
<dbReference type="InterPro" id="IPR018303">
    <property type="entry name" value="ATPase_P-typ_P_site"/>
</dbReference>
<gene>
    <name evidence="11" type="ORF">POL58_18730</name>
</gene>
<dbReference type="PANTHER" id="PTHR43294:SF20">
    <property type="entry name" value="P-TYPE ATPASE"/>
    <property type="match status" value="1"/>
</dbReference>
<feature type="transmembrane region" description="Helical" evidence="9">
    <location>
        <begin position="222"/>
        <end position="244"/>
    </location>
</feature>
<comment type="subcellular location">
    <subcellularLocation>
        <location evidence="1">Membrane</location>
        <topology evidence="1">Multi-pass membrane protein</topology>
    </subcellularLocation>
</comment>
<feature type="transmembrane region" description="Helical" evidence="9">
    <location>
        <begin position="69"/>
        <end position="88"/>
    </location>
</feature>
<dbReference type="InterPro" id="IPR059000">
    <property type="entry name" value="ATPase_P-type_domA"/>
</dbReference>
<dbReference type="Gene3D" id="3.40.50.1000">
    <property type="entry name" value="HAD superfamily/HAD-like"/>
    <property type="match status" value="2"/>
</dbReference>
<dbReference type="InterPro" id="IPR004014">
    <property type="entry name" value="ATPase_P-typ_cation-transptr_N"/>
</dbReference>
<dbReference type="NCBIfam" id="TIGR01494">
    <property type="entry name" value="ATPase_P-type"/>
    <property type="match status" value="2"/>
</dbReference>
<dbReference type="InterPro" id="IPR006068">
    <property type="entry name" value="ATPase_P-typ_cation-transptr_C"/>
</dbReference>
<evidence type="ECO:0000313" key="11">
    <source>
        <dbReference type="EMBL" id="MDC0669796.1"/>
    </source>
</evidence>
<dbReference type="InterPro" id="IPR023299">
    <property type="entry name" value="ATPase_P-typ_cyto_dom_N"/>
</dbReference>
<dbReference type="SUPFAM" id="SSF81665">
    <property type="entry name" value="Calcium ATPase, transmembrane domain M"/>
    <property type="match status" value="1"/>
</dbReference>
<keyword evidence="3 9" id="KW-0812">Transmembrane</keyword>
<keyword evidence="5" id="KW-0067">ATP-binding</keyword>